<comment type="caution">
    <text evidence="1">The sequence shown here is derived from an EMBL/GenBank/DDBJ whole genome shotgun (WGS) entry which is preliminary data.</text>
</comment>
<evidence type="ECO:0000313" key="2">
    <source>
        <dbReference type="Proteomes" id="UP000248924"/>
    </source>
</evidence>
<proteinExistence type="predicted"/>
<sequence length="156" mass="16344">MPGVGVLYDYFRAADDAAAVKLMADLDGGPVVTADGRPGVDAIDLKGIDPGVTLGQLVSLARGVAWQAGLVGEQLLCSGDPDGPWLTSLDDATRDTLASITAAQLPELSARWGQTEELAWDGPLPADQMLPVIEAVAALARRARDAGEHLYCWCCL</sequence>
<dbReference type="AlphaFoldDB" id="A0A2W2EIV1"/>
<reference evidence="1 2" key="1">
    <citation type="submission" date="2018-01" db="EMBL/GenBank/DDBJ databases">
        <title>Draft genome sequence of Jishengella sp. NA12.</title>
        <authorList>
            <person name="Sahin N."/>
            <person name="Ay H."/>
            <person name="Saygin H."/>
        </authorList>
    </citation>
    <scope>NUCLEOTIDE SEQUENCE [LARGE SCALE GENOMIC DNA]</scope>
    <source>
        <strain evidence="1 2">NA12</strain>
    </source>
</reference>
<keyword evidence="2" id="KW-1185">Reference proteome</keyword>
<protein>
    <recommendedName>
        <fullName evidence="3">DUF1877 domain-containing protein</fullName>
    </recommendedName>
</protein>
<evidence type="ECO:0008006" key="3">
    <source>
        <dbReference type="Google" id="ProtNLM"/>
    </source>
</evidence>
<dbReference type="EMBL" id="POTY01000002">
    <property type="protein sequence ID" value="PZG24226.1"/>
    <property type="molecule type" value="Genomic_DNA"/>
</dbReference>
<name>A0A2W2EIV1_9ACTN</name>
<dbReference type="Proteomes" id="UP000248924">
    <property type="component" value="Unassembled WGS sequence"/>
</dbReference>
<gene>
    <name evidence="1" type="ORF">C1I95_00545</name>
</gene>
<organism evidence="1 2">
    <name type="scientific">Micromonospora craterilacus</name>
    <dbReference type="NCBI Taxonomy" id="1655439"/>
    <lineage>
        <taxon>Bacteria</taxon>
        <taxon>Bacillati</taxon>
        <taxon>Actinomycetota</taxon>
        <taxon>Actinomycetes</taxon>
        <taxon>Micromonosporales</taxon>
        <taxon>Micromonosporaceae</taxon>
        <taxon>Micromonospora</taxon>
    </lineage>
</organism>
<accession>A0A2W2EIV1</accession>
<evidence type="ECO:0000313" key="1">
    <source>
        <dbReference type="EMBL" id="PZG24226.1"/>
    </source>
</evidence>